<comment type="caution">
    <text evidence="1">The sequence shown here is derived from an EMBL/GenBank/DDBJ whole genome shotgun (WGS) entry which is preliminary data.</text>
</comment>
<keyword evidence="2" id="KW-1185">Reference proteome</keyword>
<dbReference type="SUPFAM" id="SSF54631">
    <property type="entry name" value="CBS-domain pair"/>
    <property type="match status" value="1"/>
</dbReference>
<sequence>MSHYTSLSWAAMPAQLPLAKLNARTKLSWNEPARMVLDNFSDQDPLHVHTSTKLKHADAIMDGAGARYICVFDHQQRLTGVLALRDLHGRQAVRLAKELSIAHDDLSVDYLMKPISQLPLITYQQLERARIGDVVATLQKSGQDFLLVQEEGQIVGLVSSLNIVERTGESVQVRHHVESFVDILHAIKHSDDID</sequence>
<evidence type="ECO:0000313" key="2">
    <source>
        <dbReference type="Proteomes" id="UP000287823"/>
    </source>
</evidence>
<name>A0A432WHA3_9GAMM</name>
<protein>
    <recommendedName>
        <fullName evidence="3">CBS domain-containing protein</fullName>
    </recommendedName>
</protein>
<dbReference type="AlphaFoldDB" id="A0A432WHA3"/>
<dbReference type="RefSeq" id="WP_126798927.1">
    <property type="nucleotide sequence ID" value="NZ_PIPO01000003.1"/>
</dbReference>
<dbReference type="Gene3D" id="3.10.580.10">
    <property type="entry name" value="CBS-domain"/>
    <property type="match status" value="1"/>
</dbReference>
<gene>
    <name evidence="1" type="ORF">CWE14_08260</name>
</gene>
<evidence type="ECO:0008006" key="3">
    <source>
        <dbReference type="Google" id="ProtNLM"/>
    </source>
</evidence>
<dbReference type="EMBL" id="PIPO01000003">
    <property type="protein sequence ID" value="RUO33206.1"/>
    <property type="molecule type" value="Genomic_DNA"/>
</dbReference>
<reference evidence="1 2" key="1">
    <citation type="journal article" date="2011" name="Front. Microbiol.">
        <title>Genomic signatures of strain selection and enhancement in Bacillus atrophaeus var. globigii, a historical biowarfare simulant.</title>
        <authorList>
            <person name="Gibbons H.S."/>
            <person name="Broomall S.M."/>
            <person name="McNew L.A."/>
            <person name="Daligault H."/>
            <person name="Chapman C."/>
            <person name="Bruce D."/>
            <person name="Karavis M."/>
            <person name="Krepps M."/>
            <person name="McGregor P.A."/>
            <person name="Hong C."/>
            <person name="Park K.H."/>
            <person name="Akmal A."/>
            <person name="Feldman A."/>
            <person name="Lin J.S."/>
            <person name="Chang W.E."/>
            <person name="Higgs B.W."/>
            <person name="Demirev P."/>
            <person name="Lindquist J."/>
            <person name="Liem A."/>
            <person name="Fochler E."/>
            <person name="Read T.D."/>
            <person name="Tapia R."/>
            <person name="Johnson S."/>
            <person name="Bishop-Lilly K.A."/>
            <person name="Detter C."/>
            <person name="Han C."/>
            <person name="Sozhamannan S."/>
            <person name="Rosenzweig C.N."/>
            <person name="Skowronski E.W."/>
        </authorList>
    </citation>
    <scope>NUCLEOTIDE SEQUENCE [LARGE SCALE GENOMIC DNA]</scope>
    <source>
        <strain evidence="1 2">Y4G10-17</strain>
    </source>
</reference>
<dbReference type="Proteomes" id="UP000287823">
    <property type="component" value="Unassembled WGS sequence"/>
</dbReference>
<organism evidence="1 2">
    <name type="scientific">Aliidiomarina soli</name>
    <dbReference type="NCBI Taxonomy" id="1928574"/>
    <lineage>
        <taxon>Bacteria</taxon>
        <taxon>Pseudomonadati</taxon>
        <taxon>Pseudomonadota</taxon>
        <taxon>Gammaproteobacteria</taxon>
        <taxon>Alteromonadales</taxon>
        <taxon>Idiomarinaceae</taxon>
        <taxon>Aliidiomarina</taxon>
    </lineage>
</organism>
<evidence type="ECO:0000313" key="1">
    <source>
        <dbReference type="EMBL" id="RUO33206.1"/>
    </source>
</evidence>
<accession>A0A432WHA3</accession>
<dbReference type="InterPro" id="IPR046342">
    <property type="entry name" value="CBS_dom_sf"/>
</dbReference>
<proteinExistence type="predicted"/>